<keyword evidence="2" id="KW-0418">Kinase</keyword>
<name>A0A0F7SPG0_PHARH</name>
<accession>A0A0F7SPG0</accession>
<dbReference type="SUPFAM" id="SSF53613">
    <property type="entry name" value="Ribokinase-like"/>
    <property type="match status" value="1"/>
</dbReference>
<sequence length="340" mass="37240">MENTSGDRQPIVVISSLGTVLVDCFRFLNEDGSAAASSYNRIGGGGFYAIVGARIWLQPSQLGIIVDTDPTGHPLEFKNLDRLGKDIWKWRTTSGSVRACIQYKNGDRTFKYLNPPSSLTIIDLLSYPSLRPKYLHICGSPDQVMATSSALKALEPREGYWKPQLVWEPHPMSCRPDLLEELKTALTGVKVLSPNHEEAAALLSLPIPQTTADYNVITQTFLDMPTLPSEASVVLRCGKLGACVGTRTHGIRWVPSYWHASASEVKEVTGAGNSFLGGLMAGLEVEQGDVYEAAAYGSISASFIVQQSGLPTLGITSEGFETWNNERPLDRLKQFRARYT</sequence>
<dbReference type="EMBL" id="LN483157">
    <property type="protein sequence ID" value="CED84062.1"/>
    <property type="molecule type" value="Genomic_DNA"/>
</dbReference>
<dbReference type="InterPro" id="IPR011611">
    <property type="entry name" value="PfkB_dom"/>
</dbReference>
<dbReference type="Gene3D" id="3.40.1190.20">
    <property type="match status" value="1"/>
</dbReference>
<keyword evidence="2" id="KW-0808">Transferase</keyword>
<feature type="domain" description="Carbohydrate kinase PfkB" evidence="1">
    <location>
        <begin position="174"/>
        <end position="310"/>
    </location>
</feature>
<dbReference type="PANTHER" id="PTHR47098:SF2">
    <property type="entry name" value="PROTEIN MAK32"/>
    <property type="match status" value="1"/>
</dbReference>
<dbReference type="GO" id="GO:0016301">
    <property type="term" value="F:kinase activity"/>
    <property type="evidence" value="ECO:0007669"/>
    <property type="project" value="UniProtKB-KW"/>
</dbReference>
<reference evidence="2" key="1">
    <citation type="submission" date="2014-08" db="EMBL/GenBank/DDBJ databases">
        <authorList>
            <person name="Sharma Rahul"/>
            <person name="Thines Marco"/>
        </authorList>
    </citation>
    <scope>NUCLEOTIDE SEQUENCE</scope>
</reference>
<dbReference type="InterPro" id="IPR029056">
    <property type="entry name" value="Ribokinase-like"/>
</dbReference>
<dbReference type="Pfam" id="PF00294">
    <property type="entry name" value="PfkB"/>
    <property type="match status" value="1"/>
</dbReference>
<dbReference type="AlphaFoldDB" id="A0A0F7SPG0"/>
<evidence type="ECO:0000259" key="1">
    <source>
        <dbReference type="Pfam" id="PF00294"/>
    </source>
</evidence>
<protein>
    <submittedName>
        <fullName evidence="2">Carbohydrate kinase PfkB</fullName>
    </submittedName>
</protein>
<evidence type="ECO:0000313" key="2">
    <source>
        <dbReference type="EMBL" id="CED84062.1"/>
    </source>
</evidence>
<organism evidence="2">
    <name type="scientific">Phaffia rhodozyma</name>
    <name type="common">Yeast</name>
    <name type="synonym">Xanthophyllomyces dendrorhous</name>
    <dbReference type="NCBI Taxonomy" id="264483"/>
    <lineage>
        <taxon>Eukaryota</taxon>
        <taxon>Fungi</taxon>
        <taxon>Dikarya</taxon>
        <taxon>Basidiomycota</taxon>
        <taxon>Agaricomycotina</taxon>
        <taxon>Tremellomycetes</taxon>
        <taxon>Cystofilobasidiales</taxon>
        <taxon>Mrakiaceae</taxon>
        <taxon>Phaffia</taxon>
    </lineage>
</organism>
<proteinExistence type="predicted"/>
<dbReference type="PANTHER" id="PTHR47098">
    <property type="entry name" value="PROTEIN MAK32"/>
    <property type="match status" value="1"/>
</dbReference>